<gene>
    <name evidence="8" type="ORF">SAMN06297251_12466</name>
</gene>
<keyword evidence="3" id="KW-0456">Lyase</keyword>
<dbReference type="SUPFAM" id="SSF55620">
    <property type="entry name" value="Tetrahydrobiopterin biosynthesis enzymes-like"/>
    <property type="match status" value="1"/>
</dbReference>
<organism evidence="8 9">
    <name type="scientific">Fulvimarina manganoxydans</name>
    <dbReference type="NCBI Taxonomy" id="937218"/>
    <lineage>
        <taxon>Bacteria</taxon>
        <taxon>Pseudomonadati</taxon>
        <taxon>Pseudomonadota</taxon>
        <taxon>Alphaproteobacteria</taxon>
        <taxon>Hyphomicrobiales</taxon>
        <taxon>Aurantimonadaceae</taxon>
        <taxon>Fulvimarina</taxon>
    </lineage>
</organism>
<evidence type="ECO:0000256" key="5">
    <source>
        <dbReference type="ARBA" id="ARBA00032523"/>
    </source>
</evidence>
<dbReference type="InterPro" id="IPR007565">
    <property type="entry name" value="4HFCP_synth"/>
</dbReference>
<evidence type="ECO:0000259" key="7">
    <source>
        <dbReference type="SMART" id="SM00905"/>
    </source>
</evidence>
<comment type="function">
    <text evidence="1">Catalyzes the formation of 4-(hydroxymethyl)-2-furancarboxaldehyde phosphate (4-HFC-P) from two molecules of glyceraldehyde-3-P (GA-3-P).</text>
</comment>
<evidence type="ECO:0000256" key="2">
    <source>
        <dbReference type="ARBA" id="ARBA00012553"/>
    </source>
</evidence>
<evidence type="ECO:0000256" key="1">
    <source>
        <dbReference type="ARBA" id="ARBA00003810"/>
    </source>
</evidence>
<evidence type="ECO:0000313" key="8">
    <source>
        <dbReference type="EMBL" id="SMD08165.1"/>
    </source>
</evidence>
<dbReference type="InterPro" id="IPR006157">
    <property type="entry name" value="FolB_dom"/>
</dbReference>
<accession>A0A1W2EER1</accession>
<evidence type="ECO:0000256" key="3">
    <source>
        <dbReference type="ARBA" id="ARBA00023239"/>
    </source>
</evidence>
<dbReference type="SMART" id="SM00905">
    <property type="entry name" value="FolB"/>
    <property type="match status" value="1"/>
</dbReference>
<dbReference type="AlphaFoldDB" id="A0A1W2EER1"/>
<keyword evidence="9" id="KW-1185">Reference proteome</keyword>
<evidence type="ECO:0000256" key="6">
    <source>
        <dbReference type="ARBA" id="ARBA00047628"/>
    </source>
</evidence>
<dbReference type="Pfam" id="PF02152">
    <property type="entry name" value="FolB"/>
    <property type="match status" value="1"/>
</dbReference>
<evidence type="ECO:0000313" key="9">
    <source>
        <dbReference type="Proteomes" id="UP000192656"/>
    </source>
</evidence>
<dbReference type="InterPro" id="IPR043133">
    <property type="entry name" value="GTP-CH-I_C/QueF"/>
</dbReference>
<keyword evidence="4" id="KW-0704">Schiff base</keyword>
<name>A0A1W2EER1_9HYPH</name>
<dbReference type="RefSeq" id="WP_084412191.1">
    <property type="nucleotide sequence ID" value="NZ_FWXR01000024.1"/>
</dbReference>
<dbReference type="OrthoDB" id="7580479at2"/>
<dbReference type="STRING" id="937218.SAMN06297251_12466"/>
<dbReference type="GO" id="GO:0004150">
    <property type="term" value="F:dihydroneopterin aldolase activity"/>
    <property type="evidence" value="ECO:0007669"/>
    <property type="project" value="InterPro"/>
</dbReference>
<comment type="catalytic activity">
    <reaction evidence="6">
        <text>2 D-glyceraldehyde 3-phosphate = 4-(hydroxymethyl)-2-furancarboxaldehyde phosphate + phosphate + 2 H2O</text>
        <dbReference type="Rhea" id="RHEA:43536"/>
        <dbReference type="ChEBI" id="CHEBI:15377"/>
        <dbReference type="ChEBI" id="CHEBI:43474"/>
        <dbReference type="ChEBI" id="CHEBI:59776"/>
        <dbReference type="ChEBI" id="CHEBI:83407"/>
        <dbReference type="EC" id="4.2.3.153"/>
    </reaction>
</comment>
<proteinExistence type="predicted"/>
<reference evidence="8 9" key="1">
    <citation type="submission" date="2017-04" db="EMBL/GenBank/DDBJ databases">
        <authorList>
            <person name="Afonso C.L."/>
            <person name="Miller P.J."/>
            <person name="Scott M.A."/>
            <person name="Spackman E."/>
            <person name="Goraichik I."/>
            <person name="Dimitrov K.M."/>
            <person name="Suarez D.L."/>
            <person name="Swayne D.E."/>
        </authorList>
    </citation>
    <scope>NUCLEOTIDE SEQUENCE [LARGE SCALE GENOMIC DNA]</scope>
    <source>
        <strain evidence="8 9">CGMCC 1.10972</strain>
    </source>
</reference>
<sequence length="361" mass="37646">MIQFLASVTGPQEALIASRSGADIIDLKNPADGALGAVAPDVLAETIAALAGEKPVSAVAGNCPMEPAAVLAAVEARRAADFVKIGLFPAAPAATRAVIEALAEIAGATRLVAVLFADAQPDLALVETLAKAGFAGAMLDTLDKTSGGLLKHQSPASLARFVRSARDNGLMTGLAGSLEAPDVPRLAGLSPDYLGFRGALAASGRAGALDGDNVAMIADLIRRANQAASHEASIKPVVTAAKAFADTETEGDLIFVRDFVQELEIGAYGHEYGRRQKVRFTVEARIDPIPDDARTMADIYSYDVIIDAIRALAEDGHTVLVEKLATALATTLKRDKRVQKVRIRVEKLELGPGAVGVEIVR</sequence>
<protein>
    <recommendedName>
        <fullName evidence="2">(5-formylfuran-3-yl)methyl phosphate synthase</fullName>
        <ecNumber evidence="2">4.2.3.153</ecNumber>
    </recommendedName>
    <alternativeName>
        <fullName evidence="5">4-(hydroxymethyl)-2-furancarboxaldehyde-phosphate synthase</fullName>
    </alternativeName>
</protein>
<feature type="domain" description="Dihydroneopterin aldolase/epimerase" evidence="7">
    <location>
        <begin position="254"/>
        <end position="361"/>
    </location>
</feature>
<evidence type="ECO:0000256" key="4">
    <source>
        <dbReference type="ARBA" id="ARBA00023270"/>
    </source>
</evidence>
<dbReference type="Pfam" id="PF04476">
    <property type="entry name" value="4HFCP_synth"/>
    <property type="match status" value="1"/>
</dbReference>
<dbReference type="EMBL" id="FWXR01000024">
    <property type="protein sequence ID" value="SMD08165.1"/>
    <property type="molecule type" value="Genomic_DNA"/>
</dbReference>
<dbReference type="GO" id="GO:0006760">
    <property type="term" value="P:folic acid-containing compound metabolic process"/>
    <property type="evidence" value="ECO:0007669"/>
    <property type="project" value="InterPro"/>
</dbReference>
<dbReference type="Gene3D" id="3.30.1130.10">
    <property type="match status" value="1"/>
</dbReference>
<dbReference type="Proteomes" id="UP000192656">
    <property type="component" value="Unassembled WGS sequence"/>
</dbReference>
<dbReference type="EC" id="4.2.3.153" evidence="2"/>